<keyword evidence="2" id="KW-1185">Reference proteome</keyword>
<dbReference type="Proteomes" id="UP000188268">
    <property type="component" value="Unassembled WGS sequence"/>
</dbReference>
<reference evidence="1 2" key="1">
    <citation type="submission" date="2013-09" db="EMBL/GenBank/DDBJ databases">
        <title>Corchorus capsularis genome sequencing.</title>
        <authorList>
            <person name="Alam M."/>
            <person name="Haque M.S."/>
            <person name="Islam M.S."/>
            <person name="Emdad E.M."/>
            <person name="Islam M.M."/>
            <person name="Ahmed B."/>
            <person name="Halim A."/>
            <person name="Hossen Q.M.M."/>
            <person name="Hossain M.Z."/>
            <person name="Ahmed R."/>
            <person name="Khan M.M."/>
            <person name="Islam R."/>
            <person name="Rashid M.M."/>
            <person name="Khan S.A."/>
            <person name="Rahman M.S."/>
            <person name="Alam M."/>
        </authorList>
    </citation>
    <scope>NUCLEOTIDE SEQUENCE [LARGE SCALE GENOMIC DNA]</scope>
    <source>
        <strain evidence="2">cv. CVL-1</strain>
        <tissue evidence="1">Whole seedling</tissue>
    </source>
</reference>
<dbReference type="Gramene" id="OMO50355">
    <property type="protein sequence ID" value="OMO50355"/>
    <property type="gene ID" value="CCACVL1_30490"/>
</dbReference>
<evidence type="ECO:0000313" key="1">
    <source>
        <dbReference type="EMBL" id="OMO50355.1"/>
    </source>
</evidence>
<dbReference type="EMBL" id="AWWV01016183">
    <property type="protein sequence ID" value="OMO50355.1"/>
    <property type="molecule type" value="Genomic_DNA"/>
</dbReference>
<accession>A0A1R3FX39</accession>
<organism evidence="1 2">
    <name type="scientific">Corchorus capsularis</name>
    <name type="common">Jute</name>
    <dbReference type="NCBI Taxonomy" id="210143"/>
    <lineage>
        <taxon>Eukaryota</taxon>
        <taxon>Viridiplantae</taxon>
        <taxon>Streptophyta</taxon>
        <taxon>Embryophyta</taxon>
        <taxon>Tracheophyta</taxon>
        <taxon>Spermatophyta</taxon>
        <taxon>Magnoliopsida</taxon>
        <taxon>eudicotyledons</taxon>
        <taxon>Gunneridae</taxon>
        <taxon>Pentapetalae</taxon>
        <taxon>rosids</taxon>
        <taxon>malvids</taxon>
        <taxon>Malvales</taxon>
        <taxon>Malvaceae</taxon>
        <taxon>Grewioideae</taxon>
        <taxon>Apeibeae</taxon>
        <taxon>Corchorus</taxon>
    </lineage>
</organism>
<dbReference type="AlphaFoldDB" id="A0A1R3FX39"/>
<gene>
    <name evidence="1" type="ORF">CCACVL1_30490</name>
</gene>
<feature type="non-terminal residue" evidence="1">
    <location>
        <position position="1"/>
    </location>
</feature>
<sequence length="68" mass="7914">RPGWRGKRSKRIRDGLTFENSESLNAVGFTRGAWFLWNDSNAEVDMLCKGCYEMHADFEPIEEDNDDE</sequence>
<protein>
    <submittedName>
        <fullName evidence="1">Uncharacterized protein</fullName>
    </submittedName>
</protein>
<proteinExistence type="predicted"/>
<evidence type="ECO:0000313" key="2">
    <source>
        <dbReference type="Proteomes" id="UP000188268"/>
    </source>
</evidence>
<comment type="caution">
    <text evidence="1">The sequence shown here is derived from an EMBL/GenBank/DDBJ whole genome shotgun (WGS) entry which is preliminary data.</text>
</comment>
<name>A0A1R3FX39_COCAP</name>